<organism evidence="2 3">
    <name type="scientific">Paenibacillus pinisoli</name>
    <dbReference type="NCBI Taxonomy" id="1276110"/>
    <lineage>
        <taxon>Bacteria</taxon>
        <taxon>Bacillati</taxon>
        <taxon>Bacillota</taxon>
        <taxon>Bacilli</taxon>
        <taxon>Bacillales</taxon>
        <taxon>Paenibacillaceae</taxon>
        <taxon>Paenibacillus</taxon>
    </lineage>
</organism>
<dbReference type="AlphaFoldDB" id="A0A3A6PFP2"/>
<keyword evidence="3" id="KW-1185">Reference proteome</keyword>
<gene>
    <name evidence="2" type="ORF">D3P09_25445</name>
</gene>
<evidence type="ECO:0000313" key="2">
    <source>
        <dbReference type="EMBL" id="RJX36859.1"/>
    </source>
</evidence>
<name>A0A3A6PFP2_9BACL</name>
<evidence type="ECO:0000313" key="3">
    <source>
        <dbReference type="Proteomes" id="UP000267798"/>
    </source>
</evidence>
<dbReference type="EMBL" id="QXQB01000008">
    <property type="protein sequence ID" value="RJX36859.1"/>
    <property type="molecule type" value="Genomic_DNA"/>
</dbReference>
<dbReference type="Proteomes" id="UP000267798">
    <property type="component" value="Unassembled WGS sequence"/>
</dbReference>
<reference evidence="2 3" key="1">
    <citation type="submission" date="2018-09" db="EMBL/GenBank/DDBJ databases">
        <title>Paenibacillus aracenensis nov. sp. isolated from a cave in southern Spain.</title>
        <authorList>
            <person name="Jurado V."/>
            <person name="Gutierrez-Patricio S."/>
            <person name="Gonzalez-Pimentel J.L."/>
            <person name="Miller A.Z."/>
            <person name="Laiz L."/>
            <person name="Saiz-Jimenez C."/>
        </authorList>
    </citation>
    <scope>NUCLEOTIDE SEQUENCE [LARGE SCALE GENOMIC DNA]</scope>
    <source>
        <strain evidence="2 3">JCM 19203</strain>
    </source>
</reference>
<comment type="caution">
    <text evidence="2">The sequence shown here is derived from an EMBL/GenBank/DDBJ whole genome shotgun (WGS) entry which is preliminary data.</text>
</comment>
<proteinExistence type="predicted"/>
<feature type="region of interest" description="Disordered" evidence="1">
    <location>
        <begin position="114"/>
        <end position="137"/>
    </location>
</feature>
<accession>A0A3A6PFP2</accession>
<evidence type="ECO:0000256" key="1">
    <source>
        <dbReference type="SAM" id="MobiDB-lite"/>
    </source>
</evidence>
<feature type="compositionally biased region" description="Basic residues" evidence="1">
    <location>
        <begin position="127"/>
        <end position="137"/>
    </location>
</feature>
<sequence>MRWPVKTKYDLVKNKLQMENFTSRTVEGIQQDFYATLYLANTVAITTYDAQVEIDEARKDKENRYDYQTSRNELIGIFKDRFLPAVVQEDPDTSTAMIQSIIDEITRSVVPKRLGRSIPRNPSPGKSKFHHNHKVNC</sequence>
<protein>
    <submittedName>
        <fullName evidence="2">Uncharacterized protein</fullName>
    </submittedName>
</protein>